<organism evidence="2 3">
    <name type="scientific">Microcystis aeruginosa NIES-298</name>
    <dbReference type="NCBI Taxonomy" id="449468"/>
    <lineage>
        <taxon>Bacteria</taxon>
        <taxon>Bacillati</taxon>
        <taxon>Cyanobacteriota</taxon>
        <taxon>Cyanophyceae</taxon>
        <taxon>Oscillatoriophycideae</taxon>
        <taxon>Chroococcales</taxon>
        <taxon>Microcystaceae</taxon>
        <taxon>Microcystis</taxon>
    </lineage>
</organism>
<dbReference type="Pfam" id="PF13471">
    <property type="entry name" value="Transglut_core3"/>
    <property type="match status" value="1"/>
</dbReference>
<dbReference type="NCBIfam" id="NF033537">
    <property type="entry name" value="lasso_biosyn_B2"/>
    <property type="match status" value="1"/>
</dbReference>
<name>A0A9P2YFY3_MICAE</name>
<feature type="domain" description="Microcin J25-processing protein McjB C-terminal" evidence="1">
    <location>
        <begin position="6"/>
        <end position="81"/>
    </location>
</feature>
<gene>
    <name evidence="2" type="ORF">BGM30_04250</name>
</gene>
<accession>A0A9P2YFY3</accession>
<sequence>MSEPTYVDRVVWAVRVASRYVRGVRCLAQALATQVLLEQRGYPADLRIGFTRSKYGQMSAHAWVESGGRVVIGGTGNMAGYIRVPLQAIERDKKSQWYLFS</sequence>
<evidence type="ECO:0000313" key="2">
    <source>
        <dbReference type="EMBL" id="GBD51332.1"/>
    </source>
</evidence>
<evidence type="ECO:0000259" key="1">
    <source>
        <dbReference type="Pfam" id="PF13471"/>
    </source>
</evidence>
<reference evidence="3" key="1">
    <citation type="submission" date="2017-12" db="EMBL/GenBank/DDBJ databases">
        <title>Improved Draft Genome Sequence of Microcystis aeruginosa NIES-298, a Microcystin-Producing Cyanobacterium from Lake Kasumigaura, Japan.</title>
        <authorList>
            <person name="Yamaguchi H."/>
            <person name="Suzuki S."/>
            <person name="Kawachi M."/>
        </authorList>
    </citation>
    <scope>NUCLEOTIDE SEQUENCE [LARGE SCALE GENOMIC DNA]</scope>
    <source>
        <strain evidence="3">NIES-298</strain>
    </source>
</reference>
<dbReference type="InterPro" id="IPR032708">
    <property type="entry name" value="McjB_C"/>
</dbReference>
<dbReference type="Proteomes" id="UP000236321">
    <property type="component" value="Unassembled WGS sequence"/>
</dbReference>
<dbReference type="InterPro" id="IPR053521">
    <property type="entry name" value="McjB-like"/>
</dbReference>
<evidence type="ECO:0000313" key="3">
    <source>
        <dbReference type="Proteomes" id="UP000236321"/>
    </source>
</evidence>
<proteinExistence type="predicted"/>
<dbReference type="EMBL" id="BEYQ01000001">
    <property type="protein sequence ID" value="GBD51332.1"/>
    <property type="molecule type" value="Genomic_DNA"/>
</dbReference>
<comment type="caution">
    <text evidence="2">The sequence shown here is derived from an EMBL/GenBank/DDBJ whole genome shotgun (WGS) entry which is preliminary data.</text>
</comment>
<dbReference type="AlphaFoldDB" id="A0A9P2YFY3"/>
<protein>
    <recommendedName>
        <fullName evidence="1">Microcin J25-processing protein McjB C-terminal domain-containing protein</fullName>
    </recommendedName>
</protein>